<dbReference type="Proteomes" id="UP001174909">
    <property type="component" value="Unassembled WGS sequence"/>
</dbReference>
<sequence length="227" mass="24136">SWSQFLGTDYNGRDIFTRVVYGGRVSLQVSSLAVLLGTTVGAMWGVASAHIGGRFDMISQRVLEVFMAFPSLVLAMVLLVGIGAGLWTVIIAISVTRLPYGVRVVRSVAMSIKETDYVLAAQAIGVSNLRMMSRHIAPQCIAPFLVLASAHLGVAIIIESSLGFLGVGIPPPTSTWGNMLGGAVANVLIPHWPLVVFPGVAITLVVLGFNFFGDAVRDAFDPKLRGR</sequence>
<name>A0AA35RT44_GEOBA</name>
<feature type="transmembrane region" description="Helical" evidence="7">
    <location>
        <begin position="32"/>
        <end position="53"/>
    </location>
</feature>
<evidence type="ECO:0000256" key="6">
    <source>
        <dbReference type="ARBA" id="ARBA00023136"/>
    </source>
</evidence>
<dbReference type="EMBL" id="CASHTH010001564">
    <property type="protein sequence ID" value="CAI8016792.1"/>
    <property type="molecule type" value="Genomic_DNA"/>
</dbReference>
<accession>A0AA35RT44</accession>
<feature type="non-terminal residue" evidence="9">
    <location>
        <position position="1"/>
    </location>
</feature>
<dbReference type="Gene3D" id="1.10.3720.10">
    <property type="entry name" value="MetI-like"/>
    <property type="match status" value="1"/>
</dbReference>
<dbReference type="InterPro" id="IPR000515">
    <property type="entry name" value="MetI-like"/>
</dbReference>
<gene>
    <name evidence="9" type="ORF">GBAR_LOCUS10286</name>
</gene>
<dbReference type="GO" id="GO:0005886">
    <property type="term" value="C:plasma membrane"/>
    <property type="evidence" value="ECO:0007669"/>
    <property type="project" value="UniProtKB-SubCell"/>
</dbReference>
<evidence type="ECO:0000313" key="9">
    <source>
        <dbReference type="EMBL" id="CAI8016792.1"/>
    </source>
</evidence>
<reference evidence="9" key="1">
    <citation type="submission" date="2023-03" db="EMBL/GenBank/DDBJ databases">
        <authorList>
            <person name="Steffen K."/>
            <person name="Cardenas P."/>
        </authorList>
    </citation>
    <scope>NUCLEOTIDE SEQUENCE</scope>
</reference>
<keyword evidence="10" id="KW-1185">Reference proteome</keyword>
<protein>
    <submittedName>
        <fullName evidence="9">Peptide transport system permease protein BRA1093/BS1330_II1085</fullName>
    </submittedName>
</protein>
<comment type="subcellular location">
    <subcellularLocation>
        <location evidence="1">Cell membrane</location>
        <topology evidence="1">Multi-pass membrane protein</topology>
    </subcellularLocation>
</comment>
<keyword evidence="6 7" id="KW-0472">Membrane</keyword>
<evidence type="ECO:0000256" key="1">
    <source>
        <dbReference type="ARBA" id="ARBA00004651"/>
    </source>
</evidence>
<keyword evidence="3" id="KW-1003">Cell membrane</keyword>
<dbReference type="PANTHER" id="PTHR43386">
    <property type="entry name" value="OLIGOPEPTIDE TRANSPORT SYSTEM PERMEASE PROTEIN APPC"/>
    <property type="match status" value="1"/>
</dbReference>
<dbReference type="CDD" id="cd06261">
    <property type="entry name" value="TM_PBP2"/>
    <property type="match status" value="1"/>
</dbReference>
<feature type="transmembrane region" description="Helical" evidence="7">
    <location>
        <begin position="144"/>
        <end position="169"/>
    </location>
</feature>
<dbReference type="Pfam" id="PF00528">
    <property type="entry name" value="BPD_transp_1"/>
    <property type="match status" value="1"/>
</dbReference>
<comment type="caution">
    <text evidence="9">The sequence shown here is derived from an EMBL/GenBank/DDBJ whole genome shotgun (WGS) entry which is preliminary data.</text>
</comment>
<feature type="transmembrane region" description="Helical" evidence="7">
    <location>
        <begin position="65"/>
        <end position="95"/>
    </location>
</feature>
<dbReference type="SUPFAM" id="SSF161098">
    <property type="entry name" value="MetI-like"/>
    <property type="match status" value="1"/>
</dbReference>
<evidence type="ECO:0000256" key="5">
    <source>
        <dbReference type="ARBA" id="ARBA00022989"/>
    </source>
</evidence>
<evidence type="ECO:0000256" key="2">
    <source>
        <dbReference type="ARBA" id="ARBA00022448"/>
    </source>
</evidence>
<evidence type="ECO:0000259" key="8">
    <source>
        <dbReference type="PROSITE" id="PS50928"/>
    </source>
</evidence>
<feature type="domain" description="ABC transmembrane type-1" evidence="8">
    <location>
        <begin position="23"/>
        <end position="213"/>
    </location>
</feature>
<dbReference type="InterPro" id="IPR035906">
    <property type="entry name" value="MetI-like_sf"/>
</dbReference>
<dbReference type="GO" id="GO:0055085">
    <property type="term" value="P:transmembrane transport"/>
    <property type="evidence" value="ECO:0007669"/>
    <property type="project" value="InterPro"/>
</dbReference>
<keyword evidence="4 7" id="KW-0812">Transmembrane</keyword>
<dbReference type="PANTHER" id="PTHR43386:SF1">
    <property type="entry name" value="D,D-DIPEPTIDE TRANSPORT SYSTEM PERMEASE PROTEIN DDPC-RELATED"/>
    <property type="match status" value="1"/>
</dbReference>
<organism evidence="9 10">
    <name type="scientific">Geodia barretti</name>
    <name type="common">Barrett's horny sponge</name>
    <dbReference type="NCBI Taxonomy" id="519541"/>
    <lineage>
        <taxon>Eukaryota</taxon>
        <taxon>Metazoa</taxon>
        <taxon>Porifera</taxon>
        <taxon>Demospongiae</taxon>
        <taxon>Heteroscleromorpha</taxon>
        <taxon>Tetractinellida</taxon>
        <taxon>Astrophorina</taxon>
        <taxon>Geodiidae</taxon>
        <taxon>Geodia</taxon>
    </lineage>
</organism>
<dbReference type="PROSITE" id="PS50928">
    <property type="entry name" value="ABC_TM1"/>
    <property type="match status" value="1"/>
</dbReference>
<dbReference type="InterPro" id="IPR050366">
    <property type="entry name" value="BP-dependent_transpt_permease"/>
</dbReference>
<evidence type="ECO:0000256" key="7">
    <source>
        <dbReference type="SAM" id="Phobius"/>
    </source>
</evidence>
<feature type="transmembrane region" description="Helical" evidence="7">
    <location>
        <begin position="189"/>
        <end position="213"/>
    </location>
</feature>
<evidence type="ECO:0000256" key="3">
    <source>
        <dbReference type="ARBA" id="ARBA00022475"/>
    </source>
</evidence>
<evidence type="ECO:0000313" key="10">
    <source>
        <dbReference type="Proteomes" id="UP001174909"/>
    </source>
</evidence>
<proteinExistence type="predicted"/>
<keyword evidence="2" id="KW-0813">Transport</keyword>
<keyword evidence="5 7" id="KW-1133">Transmembrane helix</keyword>
<evidence type="ECO:0000256" key="4">
    <source>
        <dbReference type="ARBA" id="ARBA00022692"/>
    </source>
</evidence>
<dbReference type="AlphaFoldDB" id="A0AA35RT44"/>